<dbReference type="EMBL" id="AZST01000943">
    <property type="protein sequence ID" value="KEP46810.1"/>
    <property type="molecule type" value="Genomic_DNA"/>
</dbReference>
<dbReference type="InterPro" id="IPR002401">
    <property type="entry name" value="Cyt_P450_E_grp-I"/>
</dbReference>
<sequence>MLLTDRVTMNHTYACVSATAVLCAALLWVRSKRATRRGPLPPSLKPDPLIGNMRAMMNIVDEPRAYRDWGLQLGSDIISVALPGQVIIVLNSQEAVDELLVKRSSIYSDRPYIPMISSDNLTGWGNHTAIIGYGERWRFQRKVMHEVLQKSANEERWPLIEKDSRLALQRILGNSDFTQELRRMTGSTLLMAVYGYEVGSLDDSLFRTVEIATKGFDQAVVVPNYLVNTFHWLEYVPAWFPGAAWKAKANVWRGQKDRMLHVPFDWTKNKMSTGTQAESMLSTWLNRYMGKESSVPEAELEDRLRWVAGGMFAAGSDTSVAALRTVILAMAMYPDIQAKAQAEIDAAIGTRLPELADQDVLPYVQCIVKEAMRWQISLPLALPHGCIQDDTYKGYHIPKGAIVALCNNPDVYPDPERFNPDRFLDPSVPDAPSFGFGRRICPGLHHAESVIFITAAGLLAMFNIRPEQDANGNPIPLRADTSLNEVFRQVLPFKCRFTPRSEKHERMVREWVE</sequence>
<dbReference type="InterPro" id="IPR017972">
    <property type="entry name" value="Cyt_P450_CS"/>
</dbReference>
<evidence type="ECO:0000256" key="3">
    <source>
        <dbReference type="ARBA" id="ARBA00010617"/>
    </source>
</evidence>
<keyword evidence="12" id="KW-1185">Reference proteome</keyword>
<comment type="similarity">
    <text evidence="3 10">Belongs to the cytochrome P450 family.</text>
</comment>
<dbReference type="InterPro" id="IPR001128">
    <property type="entry name" value="Cyt_P450"/>
</dbReference>
<protein>
    <submittedName>
        <fullName evidence="11">Cytochrome P450 family protein</fullName>
    </submittedName>
</protein>
<dbReference type="HOGENOM" id="CLU_001570_2_3_1"/>
<keyword evidence="7 9" id="KW-0408">Iron</keyword>
<evidence type="ECO:0000256" key="7">
    <source>
        <dbReference type="ARBA" id="ARBA00023004"/>
    </source>
</evidence>
<evidence type="ECO:0000256" key="9">
    <source>
        <dbReference type="PIRSR" id="PIRSR602401-1"/>
    </source>
</evidence>
<reference evidence="11 12" key="1">
    <citation type="submission" date="2013-12" db="EMBL/GenBank/DDBJ databases">
        <authorList>
            <person name="Cubeta M."/>
            <person name="Pakala S."/>
            <person name="Fedorova N."/>
            <person name="Thomas E."/>
            <person name="Dean R."/>
            <person name="Jabaji S."/>
            <person name="Neate S."/>
            <person name="Toda T."/>
            <person name="Tavantzis S."/>
            <person name="Vilgalys R."/>
            <person name="Bharathan N."/>
            <person name="Pakala S."/>
            <person name="Losada L.S."/>
            <person name="Zafar N."/>
            <person name="Nierman W."/>
        </authorList>
    </citation>
    <scope>NUCLEOTIDE SEQUENCE [LARGE SCALE GENOMIC DNA]</scope>
    <source>
        <strain evidence="11 12">123E</strain>
    </source>
</reference>
<evidence type="ECO:0000256" key="4">
    <source>
        <dbReference type="ARBA" id="ARBA00022617"/>
    </source>
</evidence>
<dbReference type="GO" id="GO:0016705">
    <property type="term" value="F:oxidoreductase activity, acting on paired donors, with incorporation or reduction of molecular oxygen"/>
    <property type="evidence" value="ECO:0007669"/>
    <property type="project" value="InterPro"/>
</dbReference>
<dbReference type="InterPro" id="IPR050364">
    <property type="entry name" value="Cytochrome_P450_fung"/>
</dbReference>
<organism evidence="11 12">
    <name type="scientific">Rhizoctonia solani 123E</name>
    <dbReference type="NCBI Taxonomy" id="1423351"/>
    <lineage>
        <taxon>Eukaryota</taxon>
        <taxon>Fungi</taxon>
        <taxon>Dikarya</taxon>
        <taxon>Basidiomycota</taxon>
        <taxon>Agaricomycotina</taxon>
        <taxon>Agaricomycetes</taxon>
        <taxon>Cantharellales</taxon>
        <taxon>Ceratobasidiaceae</taxon>
        <taxon>Rhizoctonia</taxon>
    </lineage>
</organism>
<keyword evidence="5 9" id="KW-0479">Metal-binding</keyword>
<dbReference type="Pfam" id="PF00067">
    <property type="entry name" value="p450"/>
    <property type="match status" value="1"/>
</dbReference>
<dbReference type="GO" id="GO:0004497">
    <property type="term" value="F:monooxygenase activity"/>
    <property type="evidence" value="ECO:0007669"/>
    <property type="project" value="UniProtKB-KW"/>
</dbReference>
<dbReference type="PRINTS" id="PR00463">
    <property type="entry name" value="EP450I"/>
</dbReference>
<dbReference type="Proteomes" id="UP000027456">
    <property type="component" value="Unassembled WGS sequence"/>
</dbReference>
<comment type="caution">
    <text evidence="11">The sequence shown here is derived from an EMBL/GenBank/DDBJ whole genome shotgun (WGS) entry which is preliminary data.</text>
</comment>
<dbReference type="CDD" id="cd11065">
    <property type="entry name" value="CYP64-like"/>
    <property type="match status" value="1"/>
</dbReference>
<name>A0A074RN97_9AGAM</name>
<evidence type="ECO:0000256" key="2">
    <source>
        <dbReference type="ARBA" id="ARBA00005179"/>
    </source>
</evidence>
<evidence type="ECO:0000256" key="10">
    <source>
        <dbReference type="RuleBase" id="RU000461"/>
    </source>
</evidence>
<evidence type="ECO:0000313" key="12">
    <source>
        <dbReference type="Proteomes" id="UP000027456"/>
    </source>
</evidence>
<keyword evidence="6 10" id="KW-0560">Oxidoreductase</keyword>
<dbReference type="GO" id="GO:0020037">
    <property type="term" value="F:heme binding"/>
    <property type="evidence" value="ECO:0007669"/>
    <property type="project" value="InterPro"/>
</dbReference>
<comment type="cofactor">
    <cofactor evidence="1 9">
        <name>heme</name>
        <dbReference type="ChEBI" id="CHEBI:30413"/>
    </cofactor>
</comment>
<dbReference type="AlphaFoldDB" id="A0A074RN97"/>
<proteinExistence type="inferred from homology"/>
<evidence type="ECO:0000256" key="5">
    <source>
        <dbReference type="ARBA" id="ARBA00022723"/>
    </source>
</evidence>
<dbReference type="InterPro" id="IPR036396">
    <property type="entry name" value="Cyt_P450_sf"/>
</dbReference>
<dbReference type="STRING" id="1423351.A0A074RN97"/>
<comment type="pathway">
    <text evidence="2">Secondary metabolite biosynthesis.</text>
</comment>
<dbReference type="OrthoDB" id="2789670at2759"/>
<dbReference type="PROSITE" id="PS00086">
    <property type="entry name" value="CYTOCHROME_P450"/>
    <property type="match status" value="1"/>
</dbReference>
<accession>A0A074RN97</accession>
<evidence type="ECO:0000256" key="1">
    <source>
        <dbReference type="ARBA" id="ARBA00001971"/>
    </source>
</evidence>
<keyword evidence="4 9" id="KW-0349">Heme</keyword>
<evidence type="ECO:0000256" key="8">
    <source>
        <dbReference type="ARBA" id="ARBA00023033"/>
    </source>
</evidence>
<dbReference type="Gene3D" id="1.10.630.10">
    <property type="entry name" value="Cytochrome P450"/>
    <property type="match status" value="1"/>
</dbReference>
<dbReference type="GO" id="GO:0005506">
    <property type="term" value="F:iron ion binding"/>
    <property type="evidence" value="ECO:0007669"/>
    <property type="project" value="InterPro"/>
</dbReference>
<evidence type="ECO:0000256" key="6">
    <source>
        <dbReference type="ARBA" id="ARBA00023002"/>
    </source>
</evidence>
<evidence type="ECO:0000313" key="11">
    <source>
        <dbReference type="EMBL" id="KEP46810.1"/>
    </source>
</evidence>
<dbReference type="SUPFAM" id="SSF48264">
    <property type="entry name" value="Cytochrome P450"/>
    <property type="match status" value="1"/>
</dbReference>
<gene>
    <name evidence="11" type="ORF">V565_180500</name>
</gene>
<dbReference type="PANTHER" id="PTHR46300:SF7">
    <property type="entry name" value="P450, PUTATIVE (EUROFUNG)-RELATED"/>
    <property type="match status" value="1"/>
</dbReference>
<keyword evidence="8 10" id="KW-0503">Monooxygenase</keyword>
<dbReference type="PANTHER" id="PTHR46300">
    <property type="entry name" value="P450, PUTATIVE (EUROFUNG)-RELATED-RELATED"/>
    <property type="match status" value="1"/>
</dbReference>
<feature type="binding site" description="axial binding residue" evidence="9">
    <location>
        <position position="441"/>
    </location>
    <ligand>
        <name>heme</name>
        <dbReference type="ChEBI" id="CHEBI:30413"/>
    </ligand>
    <ligandPart>
        <name>Fe</name>
        <dbReference type="ChEBI" id="CHEBI:18248"/>
    </ligandPart>
</feature>